<dbReference type="RefSeq" id="WP_053962060.1">
    <property type="nucleotide sequence ID" value="NZ_CP012390.1"/>
</dbReference>
<dbReference type="InterPro" id="IPR009040">
    <property type="entry name" value="Ferritin-like_diiron"/>
</dbReference>
<sequence>MTKANSEFHKLLQEQIEHELASSNQYLAMFIHYDNLDMPQMAGVFKTHANEEYDHAMQMIQYLQDANIKPDVPAVPAVRNDFDGIVEPVREALKQEQFVTAKIDKLARVARDSYDFPGESFIKKFVDEQLEEEAYFNRLLTIVESKGATVFEVENWVAREIAGSATN</sequence>
<evidence type="ECO:0000256" key="4">
    <source>
        <dbReference type="ARBA" id="ARBA00023004"/>
    </source>
</evidence>
<dbReference type="InterPro" id="IPR041719">
    <property type="entry name" value="Ferritin_prok"/>
</dbReference>
<dbReference type="Pfam" id="PF00210">
    <property type="entry name" value="Ferritin"/>
    <property type="match status" value="1"/>
</dbReference>
<dbReference type="InterPro" id="IPR009078">
    <property type="entry name" value="Ferritin-like_SF"/>
</dbReference>
<dbReference type="GO" id="GO:0005829">
    <property type="term" value="C:cytosol"/>
    <property type="evidence" value="ECO:0007669"/>
    <property type="project" value="TreeGrafter"/>
</dbReference>
<keyword evidence="4 5" id="KW-0408">Iron</keyword>
<accession>A0A0M3TBK6</accession>
<dbReference type="GO" id="GO:0004322">
    <property type="term" value="F:ferroxidase activity"/>
    <property type="evidence" value="ECO:0007669"/>
    <property type="project" value="TreeGrafter"/>
</dbReference>
<dbReference type="InterPro" id="IPR001519">
    <property type="entry name" value="Ferritin"/>
</dbReference>
<feature type="binding site" evidence="5">
    <location>
        <position position="52"/>
    </location>
    <ligand>
        <name>Fe cation</name>
        <dbReference type="ChEBI" id="CHEBI:24875"/>
        <label>1</label>
    </ligand>
</feature>
<dbReference type="GO" id="GO:0008198">
    <property type="term" value="F:ferrous iron binding"/>
    <property type="evidence" value="ECO:0007669"/>
    <property type="project" value="TreeGrafter"/>
</dbReference>
<evidence type="ECO:0000256" key="1">
    <source>
        <dbReference type="ARBA" id="ARBA00022434"/>
    </source>
</evidence>
<dbReference type="PANTHER" id="PTHR11431:SF127">
    <property type="entry name" value="BACTERIAL NON-HEME FERRITIN"/>
    <property type="match status" value="1"/>
</dbReference>
<dbReference type="AlphaFoldDB" id="A0A0M3TBK6"/>
<keyword evidence="1 6" id="KW-0409">Iron storage</keyword>
<dbReference type="STRING" id="1528099.AL705_04890"/>
<proteinExistence type="predicted"/>
<dbReference type="InterPro" id="IPR012347">
    <property type="entry name" value="Ferritin-like"/>
</dbReference>
<feature type="binding site" evidence="5">
    <location>
        <position position="55"/>
    </location>
    <ligand>
        <name>Fe cation</name>
        <dbReference type="ChEBI" id="CHEBI:24875"/>
        <label>1</label>
    </ligand>
</feature>
<evidence type="ECO:0000259" key="7">
    <source>
        <dbReference type="PROSITE" id="PS50905"/>
    </source>
</evidence>
<feature type="binding site" evidence="5">
    <location>
        <position position="129"/>
    </location>
    <ligand>
        <name>Fe cation</name>
        <dbReference type="ChEBI" id="CHEBI:24875"/>
        <label>1</label>
    </ligand>
</feature>
<protein>
    <recommendedName>
        <fullName evidence="6">Ferritin</fullName>
    </recommendedName>
</protein>
<evidence type="ECO:0000256" key="6">
    <source>
        <dbReference type="RuleBase" id="RU361145"/>
    </source>
</evidence>
<feature type="binding site" evidence="5">
    <location>
        <position position="96"/>
    </location>
    <ligand>
        <name>Fe cation</name>
        <dbReference type="ChEBI" id="CHEBI:24875"/>
        <label>1</label>
    </ligand>
</feature>
<evidence type="ECO:0000313" key="8">
    <source>
        <dbReference type="EMBL" id="ALE19060.1"/>
    </source>
</evidence>
<dbReference type="OrthoDB" id="9801481at2"/>
<dbReference type="EMBL" id="CP012390">
    <property type="protein sequence ID" value="ALE19060.1"/>
    <property type="molecule type" value="Genomic_DNA"/>
</dbReference>
<dbReference type="KEGG" id="cbq:AL705_04890"/>
<dbReference type="PROSITE" id="PS50905">
    <property type="entry name" value="FERRITIN_LIKE"/>
    <property type="match status" value="1"/>
</dbReference>
<dbReference type="Proteomes" id="UP000068137">
    <property type="component" value="Chromosome"/>
</dbReference>
<evidence type="ECO:0000256" key="3">
    <source>
        <dbReference type="ARBA" id="ARBA00023002"/>
    </source>
</evidence>
<feature type="domain" description="Ferritin-like diiron" evidence="7">
    <location>
        <begin position="2"/>
        <end position="147"/>
    </location>
</feature>
<dbReference type="GO" id="GO:0008199">
    <property type="term" value="F:ferric iron binding"/>
    <property type="evidence" value="ECO:0007669"/>
    <property type="project" value="InterPro"/>
</dbReference>
<dbReference type="SUPFAM" id="SSF47240">
    <property type="entry name" value="Ferritin-like"/>
    <property type="match status" value="1"/>
</dbReference>
<name>A0A0M3TBK6_9ACTN</name>
<dbReference type="CDD" id="cd01055">
    <property type="entry name" value="Nonheme_Ferritin"/>
    <property type="match status" value="1"/>
</dbReference>
<evidence type="ECO:0000256" key="5">
    <source>
        <dbReference type="PIRSR" id="PIRSR601519-1"/>
    </source>
</evidence>
<keyword evidence="3" id="KW-0560">Oxidoreductase</keyword>
<dbReference type="Gene3D" id="1.20.1260.10">
    <property type="match status" value="1"/>
</dbReference>
<gene>
    <name evidence="8" type="ORF">AL705_04890</name>
</gene>
<dbReference type="GO" id="GO:0006879">
    <property type="term" value="P:intracellular iron ion homeostasis"/>
    <property type="evidence" value="ECO:0007669"/>
    <property type="project" value="UniProtKB-KW"/>
</dbReference>
<evidence type="ECO:0000256" key="2">
    <source>
        <dbReference type="ARBA" id="ARBA00022723"/>
    </source>
</evidence>
<keyword evidence="2 5" id="KW-0479">Metal-binding</keyword>
<evidence type="ECO:0000313" key="9">
    <source>
        <dbReference type="Proteomes" id="UP000068137"/>
    </source>
</evidence>
<dbReference type="GO" id="GO:0006826">
    <property type="term" value="P:iron ion transport"/>
    <property type="evidence" value="ECO:0007669"/>
    <property type="project" value="InterPro"/>
</dbReference>
<feature type="binding site" evidence="5">
    <location>
        <position position="19"/>
    </location>
    <ligand>
        <name>Fe cation</name>
        <dbReference type="ChEBI" id="CHEBI:24875"/>
        <label>1</label>
    </ligand>
</feature>
<dbReference type="PANTHER" id="PTHR11431">
    <property type="entry name" value="FERRITIN"/>
    <property type="match status" value="1"/>
</dbReference>
<reference evidence="8 9" key="1">
    <citation type="journal article" date="2015" name="Genome Announc.">
        <title>Complete Genome Sequences for Two Strains of a Novel Fastidious, Partially Acid-Fast, Gram-Positive Corynebacterineae Bacterium, Derived from Human Clinical Samples.</title>
        <authorList>
            <person name="Nicholson A.C."/>
            <person name="Bell M."/>
            <person name="Humrighouse B.W."/>
            <person name="McQuiston J.R."/>
        </authorList>
    </citation>
    <scope>NUCLEOTIDE SEQUENCE [LARGE SCALE GENOMIC DNA]</scope>
    <source>
        <strain evidence="8 9">X1698</strain>
    </source>
</reference>
<dbReference type="InterPro" id="IPR008331">
    <property type="entry name" value="Ferritin_DPS_dom"/>
</dbReference>
<organism evidence="8 9">
    <name type="scientific">Lawsonella clevelandensis</name>
    <dbReference type="NCBI Taxonomy" id="1528099"/>
    <lineage>
        <taxon>Bacteria</taxon>
        <taxon>Bacillati</taxon>
        <taxon>Actinomycetota</taxon>
        <taxon>Actinomycetes</taxon>
        <taxon>Mycobacteriales</taxon>
        <taxon>Lawsonellaceae</taxon>
        <taxon>Lawsonella</taxon>
    </lineage>
</organism>